<dbReference type="Gene3D" id="1.20.58.340">
    <property type="entry name" value="Magnesium transport protein CorA, transmembrane region"/>
    <property type="match status" value="1"/>
</dbReference>
<keyword evidence="6 9" id="KW-1133">Transmembrane helix</keyword>
<dbReference type="GO" id="GO:0005743">
    <property type="term" value="C:mitochondrial inner membrane"/>
    <property type="evidence" value="ECO:0007669"/>
    <property type="project" value="UniProtKB-SubCell"/>
</dbReference>
<evidence type="ECO:0000256" key="2">
    <source>
        <dbReference type="ARBA" id="ARBA00022448"/>
    </source>
</evidence>
<evidence type="ECO:0000256" key="7">
    <source>
        <dbReference type="ARBA" id="ARBA00023065"/>
    </source>
</evidence>
<dbReference type="GO" id="GO:0015095">
    <property type="term" value="F:magnesium ion transmembrane transporter activity"/>
    <property type="evidence" value="ECO:0007669"/>
    <property type="project" value="TreeGrafter"/>
</dbReference>
<organism evidence="10 11">
    <name type="scientific">Aphanomyces euteiches</name>
    <dbReference type="NCBI Taxonomy" id="100861"/>
    <lineage>
        <taxon>Eukaryota</taxon>
        <taxon>Sar</taxon>
        <taxon>Stramenopiles</taxon>
        <taxon>Oomycota</taxon>
        <taxon>Saprolegniomycetes</taxon>
        <taxon>Saprolegniales</taxon>
        <taxon>Verrucalvaceae</taxon>
        <taxon>Aphanomyces</taxon>
    </lineage>
</organism>
<feature type="transmembrane region" description="Helical" evidence="9">
    <location>
        <begin position="362"/>
        <end position="381"/>
    </location>
</feature>
<accession>A0A6G0XG28</accession>
<dbReference type="EMBL" id="VJMJ01000067">
    <property type="protein sequence ID" value="KAF0739119.1"/>
    <property type="molecule type" value="Genomic_DNA"/>
</dbReference>
<comment type="caution">
    <text evidence="10">The sequence shown here is derived from an EMBL/GenBank/DDBJ whole genome shotgun (WGS) entry which is preliminary data.</text>
</comment>
<keyword evidence="2 9" id="KW-0813">Transport</keyword>
<dbReference type="PANTHER" id="PTHR13890">
    <property type="entry name" value="RNA SPLICING PROTEIN MRS2, MITOCHONDRIAL"/>
    <property type="match status" value="1"/>
</dbReference>
<evidence type="ECO:0000256" key="3">
    <source>
        <dbReference type="ARBA" id="ARBA00022692"/>
    </source>
</evidence>
<evidence type="ECO:0000313" key="10">
    <source>
        <dbReference type="EMBL" id="KAF0739119.1"/>
    </source>
</evidence>
<dbReference type="Proteomes" id="UP000481153">
    <property type="component" value="Unassembled WGS sequence"/>
</dbReference>
<dbReference type="AlphaFoldDB" id="A0A6G0XG28"/>
<keyword evidence="5" id="KW-0809">Transit peptide</keyword>
<name>A0A6G0XG28_9STRA</name>
<keyword evidence="11" id="KW-1185">Reference proteome</keyword>
<evidence type="ECO:0000256" key="9">
    <source>
        <dbReference type="RuleBase" id="RU366042"/>
    </source>
</evidence>
<protein>
    <recommendedName>
        <fullName evidence="9">Magnesium transporter</fullName>
    </recommendedName>
</protein>
<dbReference type="InterPro" id="IPR039204">
    <property type="entry name" value="MRS2-like"/>
</dbReference>
<evidence type="ECO:0000313" key="11">
    <source>
        <dbReference type="Proteomes" id="UP000481153"/>
    </source>
</evidence>
<dbReference type="CDD" id="cd12823">
    <property type="entry name" value="Mrs2_Mfm1p-like"/>
    <property type="match status" value="1"/>
</dbReference>
<keyword evidence="7 9" id="KW-0406">Ion transport</keyword>
<gene>
    <name evidence="10" type="ORF">Ae201684_005293</name>
</gene>
<keyword evidence="8 9" id="KW-0472">Membrane</keyword>
<sequence>MSHAPHARLTENSPAKYGSFSTVEPPSWIFGQINTPTKALIEQDFCTSHEHVLPVGGDSVDAKKLVIRFNTEGVMEYLEMSRSDILKLEDVSADQGNELRAGVAARMQHATATRSRKRSIAGYMTHHGVNEIPLLHMRDLRKLDDTFHSTNAASITIRRQVILVHADPLRCVVMRDALIVFVPTGADTLIKIIRDKIAQCCAEEGEMDFEFRALEAIFHTLCKMLSGDCEKLVSNVSTVLTRLSGASVSSGELEVLTILKNKVHEFESQILDIRSVLMELLDNDQDMRLLYLTKLHDNPTPTTDIMGLDVEEAEGLIEAYLLDIHSMRTKVGLLQTRMANTENIVVLKLDSVRNALLSIDTIFGMIMLAMNVSMFVSSAFGMNLLSGYETEPYLFWVVLFFSTLFSFVMSYVGIQFFKAKGVILL</sequence>
<keyword evidence="9" id="KW-0999">Mitochondrion inner membrane</keyword>
<proteinExistence type="inferred from homology"/>
<feature type="transmembrane region" description="Helical" evidence="9">
    <location>
        <begin position="393"/>
        <end position="414"/>
    </location>
</feature>
<reference evidence="10 11" key="1">
    <citation type="submission" date="2019-07" db="EMBL/GenBank/DDBJ databases">
        <title>Genomics analysis of Aphanomyces spp. identifies a new class of oomycete effector associated with host adaptation.</title>
        <authorList>
            <person name="Gaulin E."/>
        </authorList>
    </citation>
    <scope>NUCLEOTIDE SEQUENCE [LARGE SCALE GENOMIC DNA]</scope>
    <source>
        <strain evidence="10 11">ATCC 201684</strain>
    </source>
</reference>
<dbReference type="PANTHER" id="PTHR13890:SF0">
    <property type="entry name" value="MAGNESIUM TRANSPORTER MRS2 HOMOLOG, MITOCHONDRIAL"/>
    <property type="match status" value="1"/>
</dbReference>
<evidence type="ECO:0000256" key="1">
    <source>
        <dbReference type="ARBA" id="ARBA00004141"/>
    </source>
</evidence>
<keyword evidence="3 9" id="KW-0812">Transmembrane</keyword>
<keyword evidence="4 9" id="KW-0460">Magnesium</keyword>
<dbReference type="Gene3D" id="2.40.128.330">
    <property type="match status" value="1"/>
</dbReference>
<dbReference type="Pfam" id="PF22099">
    <property type="entry name" value="MRS2-like"/>
    <property type="match status" value="1"/>
</dbReference>
<comment type="subcellular location">
    <subcellularLocation>
        <location evidence="1">Membrane</location>
        <topology evidence="1">Multi-pass membrane protein</topology>
    </subcellularLocation>
    <subcellularLocation>
        <location evidence="9">Mitochondrion inner membrane</location>
        <topology evidence="9">Multi-pass membrane protein</topology>
    </subcellularLocation>
</comment>
<evidence type="ECO:0000256" key="5">
    <source>
        <dbReference type="ARBA" id="ARBA00022946"/>
    </source>
</evidence>
<dbReference type="VEuPathDB" id="FungiDB:AeMF1_010981"/>
<evidence type="ECO:0000256" key="4">
    <source>
        <dbReference type="ARBA" id="ARBA00022842"/>
    </source>
</evidence>
<comment type="similarity">
    <text evidence="9">Belongs to the CorA metal ion transporter (MIT) (TC 1.A.35) family.</text>
</comment>
<evidence type="ECO:0000256" key="8">
    <source>
        <dbReference type="ARBA" id="ARBA00023136"/>
    </source>
</evidence>
<evidence type="ECO:0000256" key="6">
    <source>
        <dbReference type="ARBA" id="ARBA00022989"/>
    </source>
</evidence>
<keyword evidence="9" id="KW-0496">Mitochondrion</keyword>